<evidence type="ECO:0000313" key="11">
    <source>
        <dbReference type="EMBL" id="MCS3902716.1"/>
    </source>
</evidence>
<accession>A0AAE3HKB9</accession>
<evidence type="ECO:0000256" key="7">
    <source>
        <dbReference type="ARBA" id="ARBA00022984"/>
    </source>
</evidence>
<gene>
    <name evidence="11" type="ORF">J2T55_000720</name>
</gene>
<dbReference type="AlphaFoldDB" id="A0AAE3HKB9"/>
<evidence type="ECO:0000259" key="10">
    <source>
        <dbReference type="PROSITE" id="PS52029"/>
    </source>
</evidence>
<evidence type="ECO:0000313" key="12">
    <source>
        <dbReference type="Proteomes" id="UP001204445"/>
    </source>
</evidence>
<evidence type="ECO:0000256" key="9">
    <source>
        <dbReference type="PROSITE-ProRule" id="PRU01373"/>
    </source>
</evidence>
<dbReference type="GO" id="GO:0071555">
    <property type="term" value="P:cell wall organization"/>
    <property type="evidence" value="ECO:0007669"/>
    <property type="project" value="UniProtKB-UniRule"/>
</dbReference>
<evidence type="ECO:0000256" key="8">
    <source>
        <dbReference type="ARBA" id="ARBA00023316"/>
    </source>
</evidence>
<sequence length="314" mass="34588">MAERFALPDGDSVIGEFGQARAEHQDTLLDIARHNGLGYNEIRLANEHVDTWLPGDGQEVVLPKRYILPATPREGLVLNIPEMRLYHYTSSEDGEPGVVTYPLGVGRQGWSTPYETTTVTAKVADPAWYPPESIREEHAAEGDPLPSVVPAGPDNPLGAFAMRLGLPSYLIHGTNRPWGVGMRVSHGCIRLYPEHIEALFEEVEVGTVVRIINQPFKIGMKDEVLYLEVHPHLQEDKDQFANAYSQIVSRVLARIGPDTRFEVDWELAREVTEAAQGVPIAIGMRLPEVQATRAATVNPRRDLPLAAAGGAGRN</sequence>
<feature type="domain" description="L,D-TPase catalytic" evidence="10">
    <location>
        <begin position="74"/>
        <end position="212"/>
    </location>
</feature>
<evidence type="ECO:0000256" key="6">
    <source>
        <dbReference type="ARBA" id="ARBA00022960"/>
    </source>
</evidence>
<dbReference type="GO" id="GO:0005576">
    <property type="term" value="C:extracellular region"/>
    <property type="evidence" value="ECO:0007669"/>
    <property type="project" value="TreeGrafter"/>
</dbReference>
<evidence type="ECO:0000256" key="5">
    <source>
        <dbReference type="ARBA" id="ARBA00022801"/>
    </source>
</evidence>
<dbReference type="Gene3D" id="2.40.440.10">
    <property type="entry name" value="L,D-transpeptidase catalytic domain-like"/>
    <property type="match status" value="1"/>
</dbReference>
<keyword evidence="3" id="KW-0328">Glycosyltransferase</keyword>
<dbReference type="CDD" id="cd16913">
    <property type="entry name" value="YkuD_like"/>
    <property type="match status" value="1"/>
</dbReference>
<keyword evidence="4" id="KW-0808">Transferase</keyword>
<evidence type="ECO:0000256" key="4">
    <source>
        <dbReference type="ARBA" id="ARBA00022679"/>
    </source>
</evidence>
<evidence type="ECO:0000256" key="1">
    <source>
        <dbReference type="ARBA" id="ARBA00004752"/>
    </source>
</evidence>
<evidence type="ECO:0000256" key="2">
    <source>
        <dbReference type="ARBA" id="ARBA00005992"/>
    </source>
</evidence>
<keyword evidence="12" id="KW-1185">Reference proteome</keyword>
<dbReference type="PROSITE" id="PS52029">
    <property type="entry name" value="LD_TPASE"/>
    <property type="match status" value="1"/>
</dbReference>
<keyword evidence="7 9" id="KW-0573">Peptidoglycan synthesis</keyword>
<dbReference type="InterPro" id="IPR050979">
    <property type="entry name" value="LD-transpeptidase"/>
</dbReference>
<comment type="similarity">
    <text evidence="2">Belongs to the YkuD family.</text>
</comment>
<dbReference type="Proteomes" id="UP001204445">
    <property type="component" value="Unassembled WGS sequence"/>
</dbReference>
<keyword evidence="6 9" id="KW-0133">Cell shape</keyword>
<organism evidence="11 12">
    <name type="scientific">Methylohalomonas lacus</name>
    <dbReference type="NCBI Taxonomy" id="398773"/>
    <lineage>
        <taxon>Bacteria</taxon>
        <taxon>Pseudomonadati</taxon>
        <taxon>Pseudomonadota</taxon>
        <taxon>Gammaproteobacteria</taxon>
        <taxon>Methylohalomonadales</taxon>
        <taxon>Methylohalomonadaceae</taxon>
        <taxon>Methylohalomonas</taxon>
    </lineage>
</organism>
<comment type="pathway">
    <text evidence="1 9">Cell wall biogenesis; peptidoglycan biosynthesis.</text>
</comment>
<dbReference type="GO" id="GO:0008360">
    <property type="term" value="P:regulation of cell shape"/>
    <property type="evidence" value="ECO:0007669"/>
    <property type="project" value="UniProtKB-UniRule"/>
</dbReference>
<feature type="active site" description="Proton donor/acceptor" evidence="9">
    <location>
        <position position="172"/>
    </location>
</feature>
<dbReference type="InterPro" id="IPR038063">
    <property type="entry name" value="Transpep_catalytic_dom"/>
</dbReference>
<dbReference type="GO" id="GO:0016757">
    <property type="term" value="F:glycosyltransferase activity"/>
    <property type="evidence" value="ECO:0007669"/>
    <property type="project" value="UniProtKB-KW"/>
</dbReference>
<dbReference type="InterPro" id="IPR018392">
    <property type="entry name" value="LysM"/>
</dbReference>
<dbReference type="PANTHER" id="PTHR30582:SF24">
    <property type="entry name" value="L,D-TRANSPEPTIDASE ERFK_SRFK-RELATED"/>
    <property type="match status" value="1"/>
</dbReference>
<dbReference type="EMBL" id="JANUCT010000004">
    <property type="protein sequence ID" value="MCS3902716.1"/>
    <property type="molecule type" value="Genomic_DNA"/>
</dbReference>
<dbReference type="RefSeq" id="WP_259054280.1">
    <property type="nucleotide sequence ID" value="NZ_JANUCT010000004.1"/>
</dbReference>
<protein>
    <submittedName>
        <fullName evidence="11">L,D-transpeptidase ErfK/SrfK</fullName>
    </submittedName>
</protein>
<dbReference type="PANTHER" id="PTHR30582">
    <property type="entry name" value="L,D-TRANSPEPTIDASE"/>
    <property type="match status" value="1"/>
</dbReference>
<comment type="caution">
    <text evidence="11">The sequence shown here is derived from an EMBL/GenBank/DDBJ whole genome shotgun (WGS) entry which is preliminary data.</text>
</comment>
<proteinExistence type="inferred from homology"/>
<feature type="active site" description="Nucleophile" evidence="9">
    <location>
        <position position="188"/>
    </location>
</feature>
<dbReference type="GO" id="GO:0018104">
    <property type="term" value="P:peptidoglycan-protein cross-linking"/>
    <property type="evidence" value="ECO:0007669"/>
    <property type="project" value="TreeGrafter"/>
</dbReference>
<evidence type="ECO:0000256" key="3">
    <source>
        <dbReference type="ARBA" id="ARBA00022676"/>
    </source>
</evidence>
<dbReference type="GO" id="GO:0071972">
    <property type="term" value="F:peptidoglycan L,D-transpeptidase activity"/>
    <property type="evidence" value="ECO:0007669"/>
    <property type="project" value="TreeGrafter"/>
</dbReference>
<name>A0AAE3HKB9_9GAMM</name>
<dbReference type="Pfam" id="PF03734">
    <property type="entry name" value="YkuD"/>
    <property type="match status" value="1"/>
</dbReference>
<dbReference type="SUPFAM" id="SSF141523">
    <property type="entry name" value="L,D-transpeptidase catalytic domain-like"/>
    <property type="match status" value="1"/>
</dbReference>
<dbReference type="InterPro" id="IPR005490">
    <property type="entry name" value="LD_TPept_cat_dom"/>
</dbReference>
<reference evidence="11" key="1">
    <citation type="submission" date="2022-08" db="EMBL/GenBank/DDBJ databases">
        <title>Genomic Encyclopedia of Type Strains, Phase III (KMG-III): the genomes of soil and plant-associated and newly described type strains.</title>
        <authorList>
            <person name="Whitman W."/>
        </authorList>
    </citation>
    <scope>NUCLEOTIDE SEQUENCE</scope>
    <source>
        <strain evidence="11">HMT 1</strain>
    </source>
</reference>
<keyword evidence="5" id="KW-0378">Hydrolase</keyword>
<dbReference type="CDD" id="cd00118">
    <property type="entry name" value="LysM"/>
    <property type="match status" value="1"/>
</dbReference>
<keyword evidence="8 9" id="KW-0961">Cell wall biogenesis/degradation</keyword>